<dbReference type="InterPro" id="IPR027417">
    <property type="entry name" value="P-loop_NTPase"/>
</dbReference>
<dbReference type="InterPro" id="IPR022521">
    <property type="entry name" value="Rv3660c"/>
</dbReference>
<dbReference type="GO" id="GO:0005524">
    <property type="term" value="F:ATP binding"/>
    <property type="evidence" value="ECO:0007669"/>
    <property type="project" value="TreeGrafter"/>
</dbReference>
<feature type="domain" description="Rv3660c-like CheY-like N-terminal" evidence="1">
    <location>
        <begin position="11"/>
        <end position="115"/>
    </location>
</feature>
<evidence type="ECO:0000259" key="1">
    <source>
        <dbReference type="Pfam" id="PF26563"/>
    </source>
</evidence>
<dbReference type="SUPFAM" id="SSF52540">
    <property type="entry name" value="P-loop containing nucleoside triphosphate hydrolases"/>
    <property type="match status" value="1"/>
</dbReference>
<dbReference type="PANTHER" id="PTHR43384:SF11">
    <property type="entry name" value="SEPTUM SITE DETERMINING PROTEIN"/>
    <property type="match status" value="1"/>
</dbReference>
<dbReference type="Proteomes" id="UP000662939">
    <property type="component" value="Chromosome"/>
</dbReference>
<dbReference type="PANTHER" id="PTHR43384">
    <property type="entry name" value="SEPTUM SITE-DETERMINING PROTEIN MIND HOMOLOG, CHLOROPLASTIC-RELATED"/>
    <property type="match status" value="1"/>
</dbReference>
<dbReference type="Gene3D" id="3.40.50.300">
    <property type="entry name" value="P-loop containing nucleotide triphosphate hydrolases"/>
    <property type="match status" value="1"/>
</dbReference>
<reference evidence="2" key="1">
    <citation type="submission" date="2021-02" db="EMBL/GenBank/DDBJ databases">
        <title>Natronoglycomyces albus gen. nov., sp. nov, a haloalkaliphilic actinobacterium from a soda solonchak soil.</title>
        <authorList>
            <person name="Sorokin D.Y."/>
            <person name="Khijniak T.V."/>
            <person name="Zakharycheva A.P."/>
            <person name="Boueva O.V."/>
            <person name="Ariskina E.V."/>
            <person name="Hahnke R.L."/>
            <person name="Bunk B."/>
            <person name="Sproer C."/>
            <person name="Schumann P."/>
            <person name="Evtushenko L.I."/>
            <person name="Kublanov I.V."/>
        </authorList>
    </citation>
    <scope>NUCLEOTIDE SEQUENCE</scope>
    <source>
        <strain evidence="2">DSM 106290</strain>
    </source>
</reference>
<dbReference type="NCBIfam" id="TIGR03815">
    <property type="entry name" value="CpaE_hom_Actino"/>
    <property type="match status" value="1"/>
</dbReference>
<organism evidence="2 3">
    <name type="scientific">Natronoglycomyces albus</name>
    <dbReference type="NCBI Taxonomy" id="2811108"/>
    <lineage>
        <taxon>Bacteria</taxon>
        <taxon>Bacillati</taxon>
        <taxon>Actinomycetota</taxon>
        <taxon>Actinomycetes</taxon>
        <taxon>Glycomycetales</taxon>
        <taxon>Glycomycetaceae</taxon>
        <taxon>Natronoglycomyces</taxon>
    </lineage>
</organism>
<dbReference type="InterPro" id="IPR050625">
    <property type="entry name" value="ParA/MinD_ATPase"/>
</dbReference>
<name>A0A895XQM8_9ACTN</name>
<keyword evidence="3" id="KW-1185">Reference proteome</keyword>
<gene>
    <name evidence="2" type="ORF">JQS30_00470</name>
</gene>
<sequence length="380" mass="40359">MRPIPSFLISRDRHLIKHVTTIAAACGHPLVHVPTLEEARMHWQTSPLVLVGSDQAANCAAAGLAARHDVIVLKRQTSRAEPVWPPAIQLGATAVIELPEATGWLLDRFTRANGHTSAAPILGFVGGSGGVGASQLALTAATIYADGGKRAVLVDLDLQGQGADVAAGMAHVHGWRWPALAQCQGALDPQRLLSELPHRHGLHILAPDQDSPCEPSSENVAAILHAARIAASVVVVDLPRQPDVSSARAAQFCTAGVIVIPEDARAISAAQTVASKYRPHWSHVGVVQRSGAASAVRGWGNRNRVVPKSVADQLGLEQWGALPTVPKLATWLRKGTLPPLRRAGLFPGQRRAMDEVRSLCGYLLRRAETFAPVNAKLEVA</sequence>
<dbReference type="RefSeq" id="WP_213171463.1">
    <property type="nucleotide sequence ID" value="NZ_CP070496.1"/>
</dbReference>
<dbReference type="KEGG" id="nav:JQS30_00470"/>
<proteinExistence type="predicted"/>
<dbReference type="Pfam" id="PF26563">
    <property type="entry name" value="Rv3660c_N"/>
    <property type="match status" value="1"/>
</dbReference>
<dbReference type="EMBL" id="CP070496">
    <property type="protein sequence ID" value="QSB05455.1"/>
    <property type="molecule type" value="Genomic_DNA"/>
</dbReference>
<dbReference type="GO" id="GO:0009898">
    <property type="term" value="C:cytoplasmic side of plasma membrane"/>
    <property type="evidence" value="ECO:0007669"/>
    <property type="project" value="TreeGrafter"/>
</dbReference>
<accession>A0A895XQM8</accession>
<dbReference type="InterPro" id="IPR059050">
    <property type="entry name" value="Rv3660c_N"/>
</dbReference>
<evidence type="ECO:0000313" key="2">
    <source>
        <dbReference type="EMBL" id="QSB05455.1"/>
    </source>
</evidence>
<dbReference type="GO" id="GO:0051782">
    <property type="term" value="P:negative regulation of cell division"/>
    <property type="evidence" value="ECO:0007669"/>
    <property type="project" value="TreeGrafter"/>
</dbReference>
<protein>
    <recommendedName>
        <fullName evidence="1">Rv3660c-like CheY-like N-terminal domain-containing protein</fullName>
    </recommendedName>
</protein>
<dbReference type="GO" id="GO:0016887">
    <property type="term" value="F:ATP hydrolysis activity"/>
    <property type="evidence" value="ECO:0007669"/>
    <property type="project" value="TreeGrafter"/>
</dbReference>
<evidence type="ECO:0000313" key="3">
    <source>
        <dbReference type="Proteomes" id="UP000662939"/>
    </source>
</evidence>
<dbReference type="AlphaFoldDB" id="A0A895XQM8"/>
<dbReference type="GO" id="GO:0005829">
    <property type="term" value="C:cytosol"/>
    <property type="evidence" value="ECO:0007669"/>
    <property type="project" value="TreeGrafter"/>
</dbReference>